<dbReference type="Gene3D" id="1.10.10.10">
    <property type="entry name" value="Winged helix-like DNA-binding domain superfamily/Winged helix DNA-binding domain"/>
    <property type="match status" value="1"/>
</dbReference>
<reference evidence="6 7" key="1">
    <citation type="submission" date="2016-10" db="EMBL/GenBank/DDBJ databases">
        <title>The whole genome sequencing and assembly of Bacillus simplex DSM 1321 strain.</title>
        <authorList>
            <person name="Park M.-K."/>
            <person name="Lee Y.-J."/>
            <person name="Yi H."/>
            <person name="Bahn Y.-S."/>
            <person name="Kim J.F."/>
            <person name="Lee D.-W."/>
        </authorList>
    </citation>
    <scope>NUCLEOTIDE SEQUENCE [LARGE SCALE GENOMIC DNA]</scope>
    <source>
        <strain evidence="6 7">DSM 1321</strain>
    </source>
</reference>
<dbReference type="InterPro" id="IPR036390">
    <property type="entry name" value="WH_DNA-bd_sf"/>
</dbReference>
<feature type="domain" description="HTH lysR-type" evidence="5">
    <location>
        <begin position="1"/>
        <end position="58"/>
    </location>
</feature>
<gene>
    <name evidence="6" type="ORF">BS1321_22410</name>
</gene>
<dbReference type="PANTHER" id="PTHR30419:SF28">
    <property type="entry name" value="HTH-TYPE TRANSCRIPTIONAL REGULATOR BSDA"/>
    <property type="match status" value="1"/>
</dbReference>
<keyword evidence="4" id="KW-0804">Transcription</keyword>
<dbReference type="Pfam" id="PF00126">
    <property type="entry name" value="HTH_1"/>
    <property type="match status" value="1"/>
</dbReference>
<organism evidence="6 7">
    <name type="scientific">Peribacillus simplex NBRC 15720 = DSM 1321</name>
    <dbReference type="NCBI Taxonomy" id="1349754"/>
    <lineage>
        <taxon>Bacteria</taxon>
        <taxon>Bacillati</taxon>
        <taxon>Bacillota</taxon>
        <taxon>Bacilli</taxon>
        <taxon>Bacillales</taxon>
        <taxon>Bacillaceae</taxon>
        <taxon>Peribacillus</taxon>
    </lineage>
</organism>
<dbReference type="OrthoDB" id="9803735at2"/>
<sequence length="289" mass="33073">MDIRQLKYFVTIVQEEQVTKAAKKLHMAQPPLSQQLKLMEMEIGEKLFDRNGKRLELTETGKVLYKKAEALLNQFEETLLEVKEVSKGVKGTLSIGSVKTCFSYIPQRMRTFRVKYPEIRFKLMEGDTFRLTEGLINREIELAIVRLPINGKQFSSLNLPPEDFVLVTPKDWDIPDSIEFKQIKEFPLLLLHRVSGQGTYELIVDECFRHGFEPTIVCECPDAAMILSLVKEGIGATIMPRTTSKSFSTQGIKIVELIDCEVQSEAALIWLEERYLSKGAVKFLETFSE</sequence>
<dbReference type="SUPFAM" id="SSF46785">
    <property type="entry name" value="Winged helix' DNA-binding domain"/>
    <property type="match status" value="1"/>
</dbReference>
<evidence type="ECO:0000313" key="6">
    <source>
        <dbReference type="EMBL" id="ASS96430.1"/>
    </source>
</evidence>
<accession>A0A223EMG8</accession>
<dbReference type="InterPro" id="IPR036388">
    <property type="entry name" value="WH-like_DNA-bd_sf"/>
</dbReference>
<dbReference type="GO" id="GO:0005829">
    <property type="term" value="C:cytosol"/>
    <property type="evidence" value="ECO:0007669"/>
    <property type="project" value="TreeGrafter"/>
</dbReference>
<dbReference type="SUPFAM" id="SSF53850">
    <property type="entry name" value="Periplasmic binding protein-like II"/>
    <property type="match status" value="1"/>
</dbReference>
<keyword evidence="3" id="KW-0238">DNA-binding</keyword>
<comment type="similarity">
    <text evidence="1">Belongs to the LysR transcriptional regulatory family.</text>
</comment>
<dbReference type="FunFam" id="1.10.10.10:FF:000001">
    <property type="entry name" value="LysR family transcriptional regulator"/>
    <property type="match status" value="1"/>
</dbReference>
<keyword evidence="2" id="KW-0805">Transcription regulation</keyword>
<dbReference type="RefSeq" id="WP_063233246.1">
    <property type="nucleotide sequence ID" value="NZ_BCVO01000008.1"/>
</dbReference>
<dbReference type="PRINTS" id="PR00039">
    <property type="entry name" value="HTHLYSR"/>
</dbReference>
<dbReference type="PANTHER" id="PTHR30419">
    <property type="entry name" value="HTH-TYPE TRANSCRIPTIONAL REGULATOR YBHD"/>
    <property type="match status" value="1"/>
</dbReference>
<dbReference type="Proteomes" id="UP000214618">
    <property type="component" value="Chromosome"/>
</dbReference>
<name>A0A223EMG8_9BACI</name>
<dbReference type="AlphaFoldDB" id="A0A223EMG8"/>
<protein>
    <submittedName>
        <fullName evidence="6">LysR family transcriptional regulator</fullName>
    </submittedName>
</protein>
<evidence type="ECO:0000313" key="7">
    <source>
        <dbReference type="Proteomes" id="UP000214618"/>
    </source>
</evidence>
<evidence type="ECO:0000256" key="4">
    <source>
        <dbReference type="ARBA" id="ARBA00023163"/>
    </source>
</evidence>
<dbReference type="GO" id="GO:0003700">
    <property type="term" value="F:DNA-binding transcription factor activity"/>
    <property type="evidence" value="ECO:0007669"/>
    <property type="project" value="InterPro"/>
</dbReference>
<dbReference type="InterPro" id="IPR000847">
    <property type="entry name" value="LysR_HTH_N"/>
</dbReference>
<dbReference type="EMBL" id="CP017704">
    <property type="protein sequence ID" value="ASS96430.1"/>
    <property type="molecule type" value="Genomic_DNA"/>
</dbReference>
<dbReference type="GeneID" id="56475536"/>
<dbReference type="PROSITE" id="PS50931">
    <property type="entry name" value="HTH_LYSR"/>
    <property type="match status" value="1"/>
</dbReference>
<proteinExistence type="inferred from homology"/>
<dbReference type="CDD" id="cd05466">
    <property type="entry name" value="PBP2_LTTR_substrate"/>
    <property type="match status" value="1"/>
</dbReference>
<evidence type="ECO:0000256" key="3">
    <source>
        <dbReference type="ARBA" id="ARBA00023125"/>
    </source>
</evidence>
<evidence type="ECO:0000256" key="2">
    <source>
        <dbReference type="ARBA" id="ARBA00023015"/>
    </source>
</evidence>
<dbReference type="GO" id="GO:0003677">
    <property type="term" value="F:DNA binding"/>
    <property type="evidence" value="ECO:0007669"/>
    <property type="project" value="UniProtKB-KW"/>
</dbReference>
<dbReference type="InterPro" id="IPR050950">
    <property type="entry name" value="HTH-type_LysR_regulators"/>
</dbReference>
<evidence type="ECO:0000259" key="5">
    <source>
        <dbReference type="PROSITE" id="PS50931"/>
    </source>
</evidence>
<dbReference type="InterPro" id="IPR005119">
    <property type="entry name" value="LysR_subst-bd"/>
</dbReference>
<dbReference type="Pfam" id="PF03466">
    <property type="entry name" value="LysR_substrate"/>
    <property type="match status" value="1"/>
</dbReference>
<dbReference type="Gene3D" id="3.40.190.290">
    <property type="match status" value="1"/>
</dbReference>
<evidence type="ECO:0000256" key="1">
    <source>
        <dbReference type="ARBA" id="ARBA00009437"/>
    </source>
</evidence>